<proteinExistence type="predicted"/>
<sequence length="52" mass="5916">MAPKIARFYRPGKTTSTRSVKAVGRSSLYYSAGELTFIRDLFFRLCVRARVA</sequence>
<dbReference type="EMBL" id="NIDE01000008">
    <property type="protein sequence ID" value="OWK40527.1"/>
    <property type="molecule type" value="Genomic_DNA"/>
</dbReference>
<accession>A0A225DWF1</accession>
<evidence type="ECO:0000313" key="2">
    <source>
        <dbReference type="Proteomes" id="UP000214646"/>
    </source>
</evidence>
<keyword evidence="2" id="KW-1185">Reference proteome</keyword>
<reference evidence="2" key="1">
    <citation type="submission" date="2017-06" db="EMBL/GenBank/DDBJ databases">
        <title>Genome analysis of Fimbriiglobus ruber SP5, the first member of the order Planctomycetales with confirmed chitinolytic capability.</title>
        <authorList>
            <person name="Ravin N.V."/>
            <person name="Rakitin A.L."/>
            <person name="Ivanova A.A."/>
            <person name="Beletsky A.V."/>
            <person name="Kulichevskaya I.S."/>
            <person name="Mardanov A.V."/>
            <person name="Dedysh S.N."/>
        </authorList>
    </citation>
    <scope>NUCLEOTIDE SEQUENCE [LARGE SCALE GENOMIC DNA]</scope>
    <source>
        <strain evidence="2">SP5</strain>
    </source>
</reference>
<organism evidence="1 2">
    <name type="scientific">Fimbriiglobus ruber</name>
    <dbReference type="NCBI Taxonomy" id="1908690"/>
    <lineage>
        <taxon>Bacteria</taxon>
        <taxon>Pseudomonadati</taxon>
        <taxon>Planctomycetota</taxon>
        <taxon>Planctomycetia</taxon>
        <taxon>Gemmatales</taxon>
        <taxon>Gemmataceae</taxon>
        <taxon>Fimbriiglobus</taxon>
    </lineage>
</organism>
<dbReference type="Proteomes" id="UP000214646">
    <property type="component" value="Unassembled WGS sequence"/>
</dbReference>
<protein>
    <submittedName>
        <fullName evidence="1">Uncharacterized protein</fullName>
    </submittedName>
</protein>
<gene>
    <name evidence="1" type="ORF">FRUB_05446</name>
</gene>
<dbReference type="AlphaFoldDB" id="A0A225DWF1"/>
<comment type="caution">
    <text evidence="1">The sequence shown here is derived from an EMBL/GenBank/DDBJ whole genome shotgun (WGS) entry which is preliminary data.</text>
</comment>
<evidence type="ECO:0000313" key="1">
    <source>
        <dbReference type="EMBL" id="OWK40527.1"/>
    </source>
</evidence>
<name>A0A225DWF1_9BACT</name>